<dbReference type="InterPro" id="IPR058758">
    <property type="entry name" value="UBA_RNF216"/>
</dbReference>
<keyword evidence="9" id="KW-1133">Transmembrane helix</keyword>
<dbReference type="AlphaFoldDB" id="A0A4P7NAY8"/>
<evidence type="ECO:0000256" key="6">
    <source>
        <dbReference type="ARBA" id="ARBA00022786"/>
    </source>
</evidence>
<feature type="region of interest" description="Disordered" evidence="8">
    <location>
        <begin position="143"/>
        <end position="170"/>
    </location>
</feature>
<dbReference type="Gene3D" id="1.20.120.1750">
    <property type="match status" value="1"/>
</dbReference>
<evidence type="ECO:0000256" key="7">
    <source>
        <dbReference type="ARBA" id="ARBA00022833"/>
    </source>
</evidence>
<dbReference type="SUPFAM" id="SSF57850">
    <property type="entry name" value="RING/U-box"/>
    <property type="match status" value="1"/>
</dbReference>
<evidence type="ECO:0000256" key="2">
    <source>
        <dbReference type="ARBA" id="ARBA00022679"/>
    </source>
</evidence>
<dbReference type="PROSITE" id="PS51873">
    <property type="entry name" value="TRIAD"/>
    <property type="match status" value="1"/>
</dbReference>
<dbReference type="OMA" id="IQIEVFR"/>
<feature type="compositionally biased region" description="Low complexity" evidence="8">
    <location>
        <begin position="27"/>
        <end position="53"/>
    </location>
</feature>
<dbReference type="GO" id="GO:0016740">
    <property type="term" value="F:transferase activity"/>
    <property type="evidence" value="ECO:0007669"/>
    <property type="project" value="UniProtKB-KW"/>
</dbReference>
<dbReference type="CDD" id="cd16630">
    <property type="entry name" value="RING-HC_RBR_RNF216"/>
    <property type="match status" value="1"/>
</dbReference>
<evidence type="ECO:0000256" key="1">
    <source>
        <dbReference type="ARBA" id="ARBA00004906"/>
    </source>
</evidence>
<dbReference type="PANTHER" id="PTHR22770">
    <property type="entry name" value="UBIQUITIN CONJUGATING ENZYME 7 INTERACTING PROTEIN-RELATED"/>
    <property type="match status" value="1"/>
</dbReference>
<dbReference type="InterPro" id="IPR047544">
    <property type="entry name" value="RING-HC_RBR_RNF216"/>
</dbReference>
<dbReference type="InterPro" id="IPR047546">
    <property type="entry name" value="Rcat_RBR_RNF216"/>
</dbReference>
<evidence type="ECO:0000256" key="5">
    <source>
        <dbReference type="ARBA" id="ARBA00022771"/>
    </source>
</evidence>
<protein>
    <submittedName>
        <fullName evidence="10">Uncharacterized protein</fullName>
    </submittedName>
</protein>
<dbReference type="InterPro" id="IPR044066">
    <property type="entry name" value="TRIAD_supradom"/>
</dbReference>
<evidence type="ECO:0000256" key="9">
    <source>
        <dbReference type="SAM" id="Phobius"/>
    </source>
</evidence>
<name>A0A4P7NAY8_PYROR</name>
<comment type="pathway">
    <text evidence="1">Protein modification; protein ubiquitination.</text>
</comment>
<gene>
    <name evidence="10" type="ORF">PoMZ_03850</name>
</gene>
<proteinExistence type="predicted"/>
<sequence>MVFASLLPSSKFGSRARAGSGQRPRLTSSRPSPTNTASASTASTSTPTSSAPAAHGHEFILDEVQLPSIPEERPDLRELNNCLAALAVVFPDIQLDVFREMLTSFDCESRLAVVADALVKNRVSWVKGRWRLPDETNNTSALPAAAAATPQTNAKPLQAQGASRRRQGGPVPIKEQFRSAEYREAVRSLALYEFKGLSRSAVTAVLAEHNHSYLEARKTLIEVSSKSWRFTMANLFSRKKAAVPVTAAGAVDSHPLVIWKSSGKGSILPMIRSTGNAELDHELYYELVAPLKVKAKAEQEHKDRVLAVVINMEEAEAADATHECACCFTTATFEEITVCNANGHVLCFRCIQHSIHEAVFGQGWQRSINKELGTLRCPAVDSDECSGCIPADQVHRAMLEEKNGAEVLHRLDQRLAEHGLISSGLPLVRCPFCSYAEVDELYIPSKEQHLRLRAASLLKVAFFCLCLMTVPFLLPLMVLTSIVCLLFTSQQALGDRLRSEFAKALTRHRRRRRGLKFTCQSPSCNKTSCLSCDKAWTDIHVCHESALVALRTQVEQAMSMAIKRVCPRCNTSFVKNAGCNKLTCPCGYKMCYVCRKDIGGTGDGDDVGYRHFCDHFRPEGDPRPCDQCNKCNLWEAENTDAVLQEARDEAERKWLEAEGHGLNGAEKKFLETGISSGLSSSRARQNGFRVGPELFSKAKWPSLPTVCDAIVESLFV</sequence>
<feature type="transmembrane region" description="Helical" evidence="9">
    <location>
        <begin position="460"/>
        <end position="488"/>
    </location>
</feature>
<keyword evidence="9" id="KW-0472">Membrane</keyword>
<dbReference type="InterPro" id="IPR051628">
    <property type="entry name" value="LUBAC_E3_Ligases"/>
</dbReference>
<evidence type="ECO:0000313" key="11">
    <source>
        <dbReference type="Proteomes" id="UP000294847"/>
    </source>
</evidence>
<dbReference type="Proteomes" id="UP000294847">
    <property type="component" value="Chromosome 3"/>
</dbReference>
<organism evidence="10 11">
    <name type="scientific">Pyricularia oryzae</name>
    <name type="common">Rice blast fungus</name>
    <name type="synonym">Magnaporthe oryzae</name>
    <dbReference type="NCBI Taxonomy" id="318829"/>
    <lineage>
        <taxon>Eukaryota</taxon>
        <taxon>Fungi</taxon>
        <taxon>Dikarya</taxon>
        <taxon>Ascomycota</taxon>
        <taxon>Pezizomycotina</taxon>
        <taxon>Sordariomycetes</taxon>
        <taxon>Sordariomycetidae</taxon>
        <taxon>Magnaporthales</taxon>
        <taxon>Pyriculariaceae</taxon>
        <taxon>Pyricularia</taxon>
    </lineage>
</organism>
<keyword evidence="9" id="KW-0812">Transmembrane</keyword>
<evidence type="ECO:0000256" key="4">
    <source>
        <dbReference type="ARBA" id="ARBA00022737"/>
    </source>
</evidence>
<dbReference type="Pfam" id="PF26112">
    <property type="entry name" value="UBA_RNF216"/>
    <property type="match status" value="1"/>
</dbReference>
<dbReference type="Pfam" id="PF26200">
    <property type="entry name" value="Rcat_RNF216"/>
    <property type="match status" value="1"/>
</dbReference>
<dbReference type="EMBL" id="CP034206">
    <property type="protein sequence ID" value="QBZ58892.1"/>
    <property type="molecule type" value="Genomic_DNA"/>
</dbReference>
<feature type="region of interest" description="Disordered" evidence="8">
    <location>
        <begin position="1"/>
        <end position="53"/>
    </location>
</feature>
<keyword evidence="6" id="KW-0833">Ubl conjugation pathway</keyword>
<keyword evidence="3" id="KW-0479">Metal-binding</keyword>
<dbReference type="Pfam" id="PF26191">
    <property type="entry name" value="RING-HC_RBR_RNF216"/>
    <property type="match status" value="1"/>
</dbReference>
<evidence type="ECO:0000256" key="8">
    <source>
        <dbReference type="SAM" id="MobiDB-lite"/>
    </source>
</evidence>
<dbReference type="VEuPathDB" id="FungiDB:M_BR32_EuGene_00078931"/>
<evidence type="ECO:0000313" key="10">
    <source>
        <dbReference type="EMBL" id="QBZ58892.1"/>
    </source>
</evidence>
<keyword evidence="7" id="KW-0862">Zinc</keyword>
<feature type="compositionally biased region" description="Low complexity" evidence="8">
    <location>
        <begin position="143"/>
        <end position="156"/>
    </location>
</feature>
<reference evidence="10 11" key="1">
    <citation type="journal article" date="2019" name="Mol. Biol. Evol.">
        <title>Blast fungal genomes show frequent chromosomal changes, gene gains and losses, and effector gene turnover.</title>
        <authorList>
            <person name="Gomez Luciano L.B."/>
            <person name="Jason Tsai I."/>
            <person name="Chuma I."/>
            <person name="Tosa Y."/>
            <person name="Chen Y.H."/>
            <person name="Li J.Y."/>
            <person name="Li M.Y."/>
            <person name="Jade Lu M.Y."/>
            <person name="Nakayashiki H."/>
            <person name="Li W.H."/>
        </authorList>
    </citation>
    <scope>NUCLEOTIDE SEQUENCE [LARGE SCALE GENOMIC DNA]</scope>
    <source>
        <strain evidence="10">MZ5-1-6</strain>
    </source>
</reference>
<evidence type="ECO:0000256" key="3">
    <source>
        <dbReference type="ARBA" id="ARBA00022723"/>
    </source>
</evidence>
<dbReference type="GO" id="GO:0008270">
    <property type="term" value="F:zinc ion binding"/>
    <property type="evidence" value="ECO:0007669"/>
    <property type="project" value="UniProtKB-KW"/>
</dbReference>
<accession>A0A4P7NAY8</accession>
<keyword evidence="2" id="KW-0808">Transferase</keyword>
<dbReference type="CDD" id="cd20353">
    <property type="entry name" value="Rcat_RBR_RNF216"/>
    <property type="match status" value="1"/>
</dbReference>
<keyword evidence="5" id="KW-0863">Zinc-finger</keyword>
<dbReference type="PANTHER" id="PTHR22770:SF42">
    <property type="entry name" value="FINGER PROTEIN (ZIN), PUTATIVE (AFU_ORTHOLOGUE AFUA_4G03910)-RELATED"/>
    <property type="match status" value="1"/>
</dbReference>
<keyword evidence="4" id="KW-0677">Repeat</keyword>